<gene>
    <name evidence="3" type="ORF">TRFO_39385</name>
</gene>
<organism evidence="3 4">
    <name type="scientific">Tritrichomonas foetus</name>
    <dbReference type="NCBI Taxonomy" id="1144522"/>
    <lineage>
        <taxon>Eukaryota</taxon>
        <taxon>Metamonada</taxon>
        <taxon>Parabasalia</taxon>
        <taxon>Tritrichomonadida</taxon>
        <taxon>Tritrichomonadidae</taxon>
        <taxon>Tritrichomonas</taxon>
    </lineage>
</organism>
<proteinExistence type="predicted"/>
<keyword evidence="4" id="KW-1185">Reference proteome</keyword>
<feature type="coiled-coil region" evidence="1">
    <location>
        <begin position="128"/>
        <end position="162"/>
    </location>
</feature>
<evidence type="ECO:0000256" key="2">
    <source>
        <dbReference type="SAM" id="MobiDB-lite"/>
    </source>
</evidence>
<comment type="caution">
    <text evidence="3">The sequence shown here is derived from an EMBL/GenBank/DDBJ whole genome shotgun (WGS) entry which is preliminary data.</text>
</comment>
<dbReference type="AlphaFoldDB" id="A0A1J4J575"/>
<dbReference type="Gene3D" id="1.20.1270.60">
    <property type="entry name" value="Arfaptin homology (AH) domain/BAR domain"/>
    <property type="match status" value="1"/>
</dbReference>
<dbReference type="SUPFAM" id="SSF103657">
    <property type="entry name" value="BAR/IMD domain-like"/>
    <property type="match status" value="1"/>
</dbReference>
<accession>A0A1J4J575</accession>
<feature type="compositionally biased region" description="Polar residues" evidence="2">
    <location>
        <begin position="268"/>
        <end position="309"/>
    </location>
</feature>
<feature type="compositionally biased region" description="Polar residues" evidence="2">
    <location>
        <begin position="238"/>
        <end position="254"/>
    </location>
</feature>
<sequence>MDTFGNVIISMKLINPPKTHDPLYQTAKENLKLYHVECKKISNLLVEFSRQMEMITNDYVRLLTGFKDWSEGTSTDTICFLDQTINNAKMSQTIVIESLLSKLEPNVINYLNSFEAHVREIYDVQKERKAALKIYDKYREKIKLIEKEKNKRQEKLDRAHEKFDIAKKKYEPLNQKFSDLVNKLGDIRTTTLMIPFKNFPAIISQFLLKINHSSDDIPFSIQNTNTNIFPDQLDLPKTTPSPQDTTKKTQQNNDMFYLFDNQPPNKPEVNSTSTINKTSNVPNNQMNNRLNPASFSYDNSSDDGWSSAYNPFEQGQLDSFSDLVDQTIKPNPQSTKQGKTKT</sequence>
<name>A0A1J4J575_9EUKA</name>
<dbReference type="InterPro" id="IPR027267">
    <property type="entry name" value="AH/BAR_dom_sf"/>
</dbReference>
<reference evidence="3" key="1">
    <citation type="submission" date="2016-10" db="EMBL/GenBank/DDBJ databases">
        <authorList>
            <person name="Benchimol M."/>
            <person name="Almeida L.G."/>
            <person name="Vasconcelos A.T."/>
            <person name="Perreira-Neves A."/>
            <person name="Rosa I.A."/>
            <person name="Tasca T."/>
            <person name="Bogo M.R."/>
            <person name="de Souza W."/>
        </authorList>
    </citation>
    <scope>NUCLEOTIDE SEQUENCE [LARGE SCALE GENOMIC DNA]</scope>
    <source>
        <strain evidence="3">K</strain>
    </source>
</reference>
<protein>
    <submittedName>
        <fullName evidence="3">Uncharacterized protein</fullName>
    </submittedName>
</protein>
<feature type="compositionally biased region" description="Polar residues" evidence="2">
    <location>
        <begin position="328"/>
        <end position="342"/>
    </location>
</feature>
<feature type="region of interest" description="Disordered" evidence="2">
    <location>
        <begin position="228"/>
        <end position="342"/>
    </location>
</feature>
<dbReference type="GeneID" id="94847314"/>
<dbReference type="EMBL" id="MLAK01001319">
    <property type="protein sequence ID" value="OHS94418.1"/>
    <property type="molecule type" value="Genomic_DNA"/>
</dbReference>
<dbReference type="RefSeq" id="XP_068347555.1">
    <property type="nucleotide sequence ID" value="XM_068512610.1"/>
</dbReference>
<dbReference type="Proteomes" id="UP000179807">
    <property type="component" value="Unassembled WGS sequence"/>
</dbReference>
<dbReference type="VEuPathDB" id="TrichDB:TRFO_39385"/>
<evidence type="ECO:0000313" key="4">
    <source>
        <dbReference type="Proteomes" id="UP000179807"/>
    </source>
</evidence>
<evidence type="ECO:0000256" key="1">
    <source>
        <dbReference type="SAM" id="Coils"/>
    </source>
</evidence>
<evidence type="ECO:0000313" key="3">
    <source>
        <dbReference type="EMBL" id="OHS94418.1"/>
    </source>
</evidence>
<keyword evidence="1" id="KW-0175">Coiled coil</keyword>